<comment type="caution">
    <text evidence="2">The sequence shown here is derived from an EMBL/GenBank/DDBJ whole genome shotgun (WGS) entry which is preliminary data.</text>
</comment>
<reference evidence="2" key="1">
    <citation type="submission" date="2023-06" db="EMBL/GenBank/DDBJ databases">
        <title>Genome-scale phylogeny and comparative genomics of the fungal order Sordariales.</title>
        <authorList>
            <consortium name="Lawrence Berkeley National Laboratory"/>
            <person name="Hensen N."/>
            <person name="Bonometti L."/>
            <person name="Westerberg I."/>
            <person name="Brannstrom I.O."/>
            <person name="Guillou S."/>
            <person name="Cros-Aarteil S."/>
            <person name="Calhoun S."/>
            <person name="Haridas S."/>
            <person name="Kuo A."/>
            <person name="Mondo S."/>
            <person name="Pangilinan J."/>
            <person name="Riley R."/>
            <person name="Labutti K."/>
            <person name="Andreopoulos B."/>
            <person name="Lipzen A."/>
            <person name="Chen C."/>
            <person name="Yanf M."/>
            <person name="Daum C."/>
            <person name="Ng V."/>
            <person name="Clum A."/>
            <person name="Steindorff A."/>
            <person name="Ohm R."/>
            <person name="Martin F."/>
            <person name="Silar P."/>
            <person name="Natvig D."/>
            <person name="Lalanne C."/>
            <person name="Gautier V."/>
            <person name="Ament-Velasquez S.L."/>
            <person name="Kruys A."/>
            <person name="Hutchinson M.I."/>
            <person name="Powell A.J."/>
            <person name="Barry K."/>
            <person name="Miller A.N."/>
            <person name="Grigoriev I.V."/>
            <person name="Debuchy R."/>
            <person name="Gladieux P."/>
            <person name="Thoren M.H."/>
            <person name="Johannesson H."/>
        </authorList>
    </citation>
    <scope>NUCLEOTIDE SEQUENCE</scope>
    <source>
        <strain evidence="2">SMH4607-1</strain>
    </source>
</reference>
<organism evidence="2 3">
    <name type="scientific">Lasiosphaeris hirsuta</name>
    <dbReference type="NCBI Taxonomy" id="260670"/>
    <lineage>
        <taxon>Eukaryota</taxon>
        <taxon>Fungi</taxon>
        <taxon>Dikarya</taxon>
        <taxon>Ascomycota</taxon>
        <taxon>Pezizomycotina</taxon>
        <taxon>Sordariomycetes</taxon>
        <taxon>Sordariomycetidae</taxon>
        <taxon>Sordariales</taxon>
        <taxon>Lasiosphaeriaceae</taxon>
        <taxon>Lasiosphaeris</taxon>
    </lineage>
</organism>
<accession>A0AA40E2D6</accession>
<proteinExistence type="predicted"/>
<evidence type="ECO:0000313" key="2">
    <source>
        <dbReference type="EMBL" id="KAK0725434.1"/>
    </source>
</evidence>
<gene>
    <name evidence="2" type="ORF">B0H67DRAFT_131965</name>
</gene>
<feature type="region of interest" description="Disordered" evidence="1">
    <location>
        <begin position="98"/>
        <end position="120"/>
    </location>
</feature>
<evidence type="ECO:0000256" key="1">
    <source>
        <dbReference type="SAM" id="MobiDB-lite"/>
    </source>
</evidence>
<keyword evidence="3" id="KW-1185">Reference proteome</keyword>
<sequence>MHHTCLHACSSVFRSSSLVDPPTTNLLTQANAQNTSGTSSLSLYIEMSIISRRDRETAPSIQILSPRSSSKANDFISPLPLQSVQPGFSKRYLTRAVRQVGSASQTPAPISKQRREHTTP</sequence>
<evidence type="ECO:0000313" key="3">
    <source>
        <dbReference type="Proteomes" id="UP001172102"/>
    </source>
</evidence>
<dbReference type="EMBL" id="JAUKUA010000002">
    <property type="protein sequence ID" value="KAK0725434.1"/>
    <property type="molecule type" value="Genomic_DNA"/>
</dbReference>
<dbReference type="AlphaFoldDB" id="A0AA40E2D6"/>
<dbReference type="Proteomes" id="UP001172102">
    <property type="component" value="Unassembled WGS sequence"/>
</dbReference>
<name>A0AA40E2D6_9PEZI</name>
<protein>
    <submittedName>
        <fullName evidence="2">Uncharacterized protein</fullName>
    </submittedName>
</protein>